<dbReference type="EMBL" id="QWIM01003042">
    <property type="protein sequence ID" value="RMY04863.1"/>
    <property type="molecule type" value="Genomic_DNA"/>
</dbReference>
<dbReference type="InterPro" id="IPR050275">
    <property type="entry name" value="PGM_Phosphatase"/>
</dbReference>
<dbReference type="PANTHER" id="PTHR48100">
    <property type="entry name" value="BROAD-SPECIFICITY PHOSPHATASE YOR283W-RELATED"/>
    <property type="match status" value="1"/>
</dbReference>
<name>A0A3M6WPG9_HORWE</name>
<accession>A0A3M6WPG9</accession>
<evidence type="ECO:0000313" key="3">
    <source>
        <dbReference type="EMBL" id="RMY04863.1"/>
    </source>
</evidence>
<dbReference type="Pfam" id="PF00300">
    <property type="entry name" value="His_Phos_1"/>
    <property type="match status" value="1"/>
</dbReference>
<dbReference type="GO" id="GO:0016791">
    <property type="term" value="F:phosphatase activity"/>
    <property type="evidence" value="ECO:0007669"/>
    <property type="project" value="TreeGrafter"/>
</dbReference>
<organism evidence="2 5">
    <name type="scientific">Hortaea werneckii</name>
    <name type="common">Black yeast</name>
    <name type="synonym">Cladosporium werneckii</name>
    <dbReference type="NCBI Taxonomy" id="91943"/>
    <lineage>
        <taxon>Eukaryota</taxon>
        <taxon>Fungi</taxon>
        <taxon>Dikarya</taxon>
        <taxon>Ascomycota</taxon>
        <taxon>Pezizomycotina</taxon>
        <taxon>Dothideomycetes</taxon>
        <taxon>Dothideomycetidae</taxon>
        <taxon>Mycosphaerellales</taxon>
        <taxon>Teratosphaeriaceae</taxon>
        <taxon>Hortaea</taxon>
    </lineage>
</organism>
<evidence type="ECO:0000313" key="5">
    <source>
        <dbReference type="Proteomes" id="UP000282582"/>
    </source>
</evidence>
<feature type="chain" id="PRO_5044595120" description="Phosphoglycerate mutase" evidence="1">
    <location>
        <begin position="24"/>
        <end position="330"/>
    </location>
</feature>
<dbReference type="SUPFAM" id="SSF53254">
    <property type="entry name" value="Phosphoglycerate mutase-like"/>
    <property type="match status" value="1"/>
</dbReference>
<dbReference type="InterPro" id="IPR013078">
    <property type="entry name" value="His_Pase_superF_clade-1"/>
</dbReference>
<dbReference type="Gene3D" id="3.40.50.1240">
    <property type="entry name" value="Phosphoglycerate mutase-like"/>
    <property type="match status" value="1"/>
</dbReference>
<dbReference type="PANTHER" id="PTHR48100:SF1">
    <property type="entry name" value="HISTIDINE PHOSPHATASE FAMILY PROTEIN-RELATED"/>
    <property type="match status" value="1"/>
</dbReference>
<evidence type="ECO:0000313" key="4">
    <source>
        <dbReference type="Proteomes" id="UP000276864"/>
    </source>
</evidence>
<dbReference type="EMBL" id="QWIK01003099">
    <property type="protein sequence ID" value="RMX80462.1"/>
    <property type="molecule type" value="Genomic_DNA"/>
</dbReference>
<dbReference type="InterPro" id="IPR029033">
    <property type="entry name" value="His_PPase_superfam"/>
</dbReference>
<dbReference type="Proteomes" id="UP000276864">
    <property type="component" value="Unassembled WGS sequence"/>
</dbReference>
<dbReference type="GO" id="GO:0005737">
    <property type="term" value="C:cytoplasm"/>
    <property type="evidence" value="ECO:0007669"/>
    <property type="project" value="TreeGrafter"/>
</dbReference>
<evidence type="ECO:0000256" key="1">
    <source>
        <dbReference type="SAM" id="SignalP"/>
    </source>
</evidence>
<dbReference type="CDD" id="cd07067">
    <property type="entry name" value="HP_PGM_like"/>
    <property type="match status" value="1"/>
</dbReference>
<proteinExistence type="predicted"/>
<evidence type="ECO:0008006" key="6">
    <source>
        <dbReference type="Google" id="ProtNLM"/>
    </source>
</evidence>
<reference evidence="4 5" key="1">
    <citation type="journal article" date="2018" name="BMC Genomics">
        <title>Genomic evidence for intraspecific hybridization in a clonal and extremely halotolerant yeast.</title>
        <authorList>
            <person name="Gostincar C."/>
            <person name="Stajich J.E."/>
            <person name="Zupancic J."/>
            <person name="Zalar P."/>
            <person name="Gunde-Cimerman N."/>
        </authorList>
    </citation>
    <scope>NUCLEOTIDE SEQUENCE [LARGE SCALE GENOMIC DNA]</scope>
    <source>
        <strain evidence="3 4">EXF-6651</strain>
        <strain evidence="2 5">EXF-6654</strain>
    </source>
</reference>
<evidence type="ECO:0000313" key="2">
    <source>
        <dbReference type="EMBL" id="RMX80462.1"/>
    </source>
</evidence>
<feature type="signal peptide" evidence="1">
    <location>
        <begin position="1"/>
        <end position="23"/>
    </location>
</feature>
<keyword evidence="1" id="KW-0732">Signal</keyword>
<sequence length="330" mass="36990">MPRPFVYVSAVLLGIVAFWYLLAAPSDESPTMGSAPAATYDYQSVTGFFQQDEPNTDPESYDYSKNNFGLIDRSYETDGQLGNDPGKQSTQWQRFETYLRHLNAEASPGTHYKLIIAGRHGQGFHNVAEDFYGTKAWDDYWAALDGNGTIRWSDAHLTDLGKEQALEANAFWGQQLGWAGMPAPASYYVSPLYRCLQTANLTFSGLKLPKEKPFLPTIKEMLREVMGVHTCDRRSTRGYIHDAFPDWAIEPGFAEGDELWRADHRETWDEHDVRTKVLLDDVFNSDDSTVVSFTAHSGAIASLLRVTGHRTFKLPTGSLIPVFVKAVKSS</sequence>
<comment type="caution">
    <text evidence="2">The sequence shown here is derived from an EMBL/GenBank/DDBJ whole genome shotgun (WGS) entry which is preliminary data.</text>
</comment>
<gene>
    <name evidence="3" type="ORF">D0866_15277</name>
    <name evidence="2" type="ORF">D0868_16151</name>
</gene>
<dbReference type="VEuPathDB" id="FungiDB:BTJ68_10319"/>
<protein>
    <recommendedName>
        <fullName evidence="6">Phosphoglycerate mutase</fullName>
    </recommendedName>
</protein>
<dbReference type="AlphaFoldDB" id="A0A3M6WPG9"/>
<dbReference type="Proteomes" id="UP000282582">
    <property type="component" value="Unassembled WGS sequence"/>
</dbReference>
<dbReference type="SMART" id="SM00855">
    <property type="entry name" value="PGAM"/>
    <property type="match status" value="1"/>
</dbReference>